<sequence length="55" mass="5592">MVREGEMILRRGWFGHGGNPDASVGAASAAMQATRCPAPAARVIAAEAAPTGERA</sequence>
<dbReference type="EMBL" id="CT573326">
    <property type="protein sequence ID" value="CAK15319.1"/>
    <property type="molecule type" value="Genomic_DNA"/>
</dbReference>
<accession>Q1IAK0</accession>
<evidence type="ECO:0000313" key="2">
    <source>
        <dbReference type="Proteomes" id="UP000000658"/>
    </source>
</evidence>
<dbReference type="Proteomes" id="UP000000658">
    <property type="component" value="Chromosome"/>
</dbReference>
<reference evidence="1 2" key="1">
    <citation type="journal article" date="2006" name="Nat. Biotechnol.">
        <title>Complete genome sequence of the entomopathogenic and metabolically versatile soil bacterium Pseudomonas entomophila.</title>
        <authorList>
            <person name="Vodovar N."/>
            <person name="Vallenet D."/>
            <person name="Cruveiller S."/>
            <person name="Rouy Z."/>
            <person name="Barbe V."/>
            <person name="Acosta C."/>
            <person name="Cattolico L."/>
            <person name="Jubin C."/>
            <person name="Lajus A."/>
            <person name="Segurens B."/>
            <person name="Vacherie B."/>
            <person name="Wincker P."/>
            <person name="Weissenbach J."/>
            <person name="Lemaitre B."/>
            <person name="Medigue C."/>
            <person name="Boccard F."/>
        </authorList>
    </citation>
    <scope>NUCLEOTIDE SEQUENCE [LARGE SCALE GENOMIC DNA]</scope>
    <source>
        <strain evidence="1 2">L48</strain>
    </source>
</reference>
<dbReference type="STRING" id="384676.PSEEN2515"/>
<dbReference type="HOGENOM" id="CLU_3028941_0_0_6"/>
<proteinExistence type="predicted"/>
<protein>
    <submittedName>
        <fullName evidence="1">Uncharacterized protein</fullName>
    </submittedName>
</protein>
<gene>
    <name evidence="1" type="ordered locus">PSEEN2515</name>
</gene>
<evidence type="ECO:0000313" key="1">
    <source>
        <dbReference type="EMBL" id="CAK15319.1"/>
    </source>
</evidence>
<name>Q1IAK0_PSEE4</name>
<organism evidence="1 2">
    <name type="scientific">Pseudomonas entomophila (strain L48)</name>
    <dbReference type="NCBI Taxonomy" id="384676"/>
    <lineage>
        <taxon>Bacteria</taxon>
        <taxon>Pseudomonadati</taxon>
        <taxon>Pseudomonadota</taxon>
        <taxon>Gammaproteobacteria</taxon>
        <taxon>Pseudomonadales</taxon>
        <taxon>Pseudomonadaceae</taxon>
        <taxon>Pseudomonas</taxon>
    </lineage>
</organism>
<dbReference type="KEGG" id="pen:PSEEN2515"/>
<dbReference type="AlphaFoldDB" id="Q1IAK0"/>